<accession>A0A1G2FYK4</accession>
<comment type="cofactor">
    <cofactor evidence="9">
        <name>Mg(2+)</name>
        <dbReference type="ChEBI" id="CHEBI:18420"/>
    </cofactor>
</comment>
<keyword evidence="5 7" id="KW-0119">Carbohydrate metabolism</keyword>
<evidence type="ECO:0000313" key="11">
    <source>
        <dbReference type="Proteomes" id="UP000176700"/>
    </source>
</evidence>
<dbReference type="InterPro" id="IPR004446">
    <property type="entry name" value="Heptose_bisP_phosphatase"/>
</dbReference>
<dbReference type="PANTHER" id="PTHR42891">
    <property type="entry name" value="D-GLYCERO-BETA-D-MANNO-HEPTOSE-1,7-BISPHOSPHATE 7-PHOSPHATASE"/>
    <property type="match status" value="1"/>
</dbReference>
<dbReference type="InterPro" id="IPR023214">
    <property type="entry name" value="HAD_sf"/>
</dbReference>
<name>A0A1G2FYK4_9BACT</name>
<dbReference type="GO" id="GO:0005975">
    <property type="term" value="P:carbohydrate metabolic process"/>
    <property type="evidence" value="ECO:0007669"/>
    <property type="project" value="InterPro"/>
</dbReference>
<evidence type="ECO:0000256" key="9">
    <source>
        <dbReference type="PIRSR" id="PIRSR004682-4"/>
    </source>
</evidence>
<comment type="similarity">
    <text evidence="7">Belongs to the gmhB family.</text>
</comment>
<gene>
    <name evidence="10" type="ORF">A2W41_03070</name>
</gene>
<dbReference type="Proteomes" id="UP000176700">
    <property type="component" value="Unassembled WGS sequence"/>
</dbReference>
<proteinExistence type="inferred from homology"/>
<feature type="binding site" evidence="9">
    <location>
        <position position="10"/>
    </location>
    <ligand>
        <name>Mg(2+)</name>
        <dbReference type="ChEBI" id="CHEBI:18420"/>
    </ligand>
</feature>
<sequence>MNKAVFLDRDGILNKLVMHEGKPRSPWTFSDFEILPDVREAVSTLKAHDFLCIVVTNQPDIHPGWLSLDELEKMHLHLLKELPLDHIYFCPHPGDSDCECSKPKPGMAHEAAKKFCIDFPRSFVVGDRWRDIDLGKNIGSRTILIPTEATHFDGRELAPDYMGTNLLHAVKTILTLEDLSKDKRD</sequence>
<dbReference type="SUPFAM" id="SSF56784">
    <property type="entry name" value="HAD-like"/>
    <property type="match status" value="1"/>
</dbReference>
<evidence type="ECO:0000256" key="8">
    <source>
        <dbReference type="PIRSR" id="PIRSR004682-1"/>
    </source>
</evidence>
<comment type="subcellular location">
    <subcellularLocation>
        <location evidence="1 7">Cytoplasm</location>
    </subcellularLocation>
</comment>
<comment type="cofactor">
    <cofactor evidence="9">
        <name>Zn(2+)</name>
        <dbReference type="ChEBI" id="CHEBI:29105"/>
    </cofactor>
</comment>
<feature type="binding site" evidence="9">
    <location>
        <position position="98"/>
    </location>
    <ligand>
        <name>Zn(2+)</name>
        <dbReference type="ChEBI" id="CHEBI:29105"/>
    </ligand>
</feature>
<dbReference type="GO" id="GO:0005737">
    <property type="term" value="C:cytoplasm"/>
    <property type="evidence" value="ECO:0007669"/>
    <property type="project" value="UniProtKB-SubCell"/>
</dbReference>
<dbReference type="EMBL" id="MHNI01000014">
    <property type="protein sequence ID" value="OGZ42698.1"/>
    <property type="molecule type" value="Genomic_DNA"/>
</dbReference>
<dbReference type="NCBIfam" id="TIGR01662">
    <property type="entry name" value="HAD-SF-IIIA"/>
    <property type="match status" value="1"/>
</dbReference>
<feature type="binding site" evidence="9">
    <location>
        <position position="100"/>
    </location>
    <ligand>
        <name>Zn(2+)</name>
        <dbReference type="ChEBI" id="CHEBI:29105"/>
    </ligand>
</feature>
<feature type="binding site" evidence="9">
    <location>
        <position position="92"/>
    </location>
    <ligand>
        <name>Zn(2+)</name>
        <dbReference type="ChEBI" id="CHEBI:29105"/>
    </ligand>
</feature>
<protein>
    <recommendedName>
        <fullName evidence="6 7">D,D-heptose 1,7-bisphosphate phosphatase</fullName>
        <ecNumber evidence="7">3.1.3.-</ecNumber>
    </recommendedName>
</protein>
<dbReference type="AlphaFoldDB" id="A0A1G2FYK4"/>
<evidence type="ECO:0000313" key="10">
    <source>
        <dbReference type="EMBL" id="OGZ42698.1"/>
    </source>
</evidence>
<evidence type="ECO:0000256" key="6">
    <source>
        <dbReference type="ARBA" id="ARBA00031828"/>
    </source>
</evidence>
<dbReference type="Pfam" id="PF13242">
    <property type="entry name" value="Hydrolase_like"/>
    <property type="match status" value="1"/>
</dbReference>
<organism evidence="10 11">
    <name type="scientific">Candidatus Ryanbacteria bacterium RIFCSPHIGHO2_01_45_13</name>
    <dbReference type="NCBI Taxonomy" id="1802112"/>
    <lineage>
        <taxon>Bacteria</taxon>
        <taxon>Candidatus Ryaniibacteriota</taxon>
    </lineage>
</organism>
<dbReference type="GO" id="GO:0046872">
    <property type="term" value="F:metal ion binding"/>
    <property type="evidence" value="ECO:0007669"/>
    <property type="project" value="UniProtKB-KW"/>
</dbReference>
<dbReference type="GO" id="GO:0016791">
    <property type="term" value="F:phosphatase activity"/>
    <property type="evidence" value="ECO:0007669"/>
    <property type="project" value="InterPro"/>
</dbReference>
<dbReference type="Gene3D" id="3.40.50.1000">
    <property type="entry name" value="HAD superfamily/HAD-like"/>
    <property type="match status" value="1"/>
</dbReference>
<dbReference type="EC" id="3.1.3.-" evidence="7"/>
<dbReference type="PANTHER" id="PTHR42891:SF1">
    <property type="entry name" value="D-GLYCERO-BETA-D-MANNO-HEPTOSE-1,7-BISPHOSPHATE 7-PHOSPHATASE"/>
    <property type="match status" value="1"/>
</dbReference>
<evidence type="ECO:0000256" key="1">
    <source>
        <dbReference type="ARBA" id="ARBA00004496"/>
    </source>
</evidence>
<dbReference type="PIRSF" id="PIRSF004682">
    <property type="entry name" value="GmhB"/>
    <property type="match status" value="1"/>
</dbReference>
<keyword evidence="9" id="KW-0460">Magnesium</keyword>
<feature type="active site" description="Proton donor" evidence="8">
    <location>
        <position position="10"/>
    </location>
</feature>
<dbReference type="InterPro" id="IPR006549">
    <property type="entry name" value="HAD-SF_hydro_IIIA"/>
</dbReference>
<evidence type="ECO:0000256" key="2">
    <source>
        <dbReference type="ARBA" id="ARBA00022490"/>
    </source>
</evidence>
<feature type="binding site" evidence="9">
    <location>
        <position position="127"/>
    </location>
    <ligand>
        <name>Mg(2+)</name>
        <dbReference type="ChEBI" id="CHEBI:18420"/>
    </ligand>
</feature>
<keyword evidence="2 7" id="KW-0963">Cytoplasm</keyword>
<keyword evidence="4 7" id="KW-0378">Hydrolase</keyword>
<evidence type="ECO:0000256" key="7">
    <source>
        <dbReference type="PIRNR" id="PIRNR004682"/>
    </source>
</evidence>
<evidence type="ECO:0000256" key="4">
    <source>
        <dbReference type="ARBA" id="ARBA00022801"/>
    </source>
</evidence>
<evidence type="ECO:0000256" key="3">
    <source>
        <dbReference type="ARBA" id="ARBA00022723"/>
    </source>
</evidence>
<keyword evidence="3 9" id="KW-0479">Metal-binding</keyword>
<feature type="binding site" evidence="9">
    <location>
        <position position="8"/>
    </location>
    <ligand>
        <name>Mg(2+)</name>
        <dbReference type="ChEBI" id="CHEBI:18420"/>
    </ligand>
</feature>
<feature type="binding site" evidence="9">
    <location>
        <position position="90"/>
    </location>
    <ligand>
        <name>Zn(2+)</name>
        <dbReference type="ChEBI" id="CHEBI:29105"/>
    </ligand>
</feature>
<dbReference type="InterPro" id="IPR036412">
    <property type="entry name" value="HAD-like_sf"/>
</dbReference>
<comment type="caution">
    <text evidence="10">The sequence shown here is derived from an EMBL/GenBank/DDBJ whole genome shotgun (WGS) entry which is preliminary data.</text>
</comment>
<dbReference type="InterPro" id="IPR006543">
    <property type="entry name" value="Histidinol-phos"/>
</dbReference>
<dbReference type="NCBIfam" id="TIGR01656">
    <property type="entry name" value="Histidinol-ppas"/>
    <property type="match status" value="1"/>
</dbReference>
<keyword evidence="9" id="KW-0862">Zinc</keyword>
<evidence type="ECO:0000256" key="5">
    <source>
        <dbReference type="ARBA" id="ARBA00023277"/>
    </source>
</evidence>
<reference evidence="10 11" key="1">
    <citation type="journal article" date="2016" name="Nat. Commun.">
        <title>Thousands of microbial genomes shed light on interconnected biogeochemical processes in an aquifer system.</title>
        <authorList>
            <person name="Anantharaman K."/>
            <person name="Brown C.T."/>
            <person name="Hug L.A."/>
            <person name="Sharon I."/>
            <person name="Castelle C.J."/>
            <person name="Probst A.J."/>
            <person name="Thomas B.C."/>
            <person name="Singh A."/>
            <person name="Wilkins M.J."/>
            <person name="Karaoz U."/>
            <person name="Brodie E.L."/>
            <person name="Williams K.H."/>
            <person name="Hubbard S.S."/>
            <person name="Banfield J.F."/>
        </authorList>
    </citation>
    <scope>NUCLEOTIDE SEQUENCE [LARGE SCALE GENOMIC DNA]</scope>
</reference>
<feature type="active site" description="Nucleophile" evidence="8">
    <location>
        <position position="8"/>
    </location>
</feature>